<dbReference type="Proteomes" id="UP000324222">
    <property type="component" value="Unassembled WGS sequence"/>
</dbReference>
<evidence type="ECO:0000313" key="2">
    <source>
        <dbReference type="Proteomes" id="UP000324222"/>
    </source>
</evidence>
<proteinExistence type="predicted"/>
<evidence type="ECO:0000313" key="1">
    <source>
        <dbReference type="EMBL" id="MPC68857.1"/>
    </source>
</evidence>
<protein>
    <submittedName>
        <fullName evidence="1">Uncharacterized protein</fullName>
    </submittedName>
</protein>
<comment type="caution">
    <text evidence="1">The sequence shown here is derived from an EMBL/GenBank/DDBJ whole genome shotgun (WGS) entry which is preliminary data.</text>
</comment>
<organism evidence="1 2">
    <name type="scientific">Portunus trituberculatus</name>
    <name type="common">Swimming crab</name>
    <name type="synonym">Neptunus trituberculatus</name>
    <dbReference type="NCBI Taxonomy" id="210409"/>
    <lineage>
        <taxon>Eukaryota</taxon>
        <taxon>Metazoa</taxon>
        <taxon>Ecdysozoa</taxon>
        <taxon>Arthropoda</taxon>
        <taxon>Crustacea</taxon>
        <taxon>Multicrustacea</taxon>
        <taxon>Malacostraca</taxon>
        <taxon>Eumalacostraca</taxon>
        <taxon>Eucarida</taxon>
        <taxon>Decapoda</taxon>
        <taxon>Pleocyemata</taxon>
        <taxon>Brachyura</taxon>
        <taxon>Eubrachyura</taxon>
        <taxon>Portunoidea</taxon>
        <taxon>Portunidae</taxon>
        <taxon>Portuninae</taxon>
        <taxon>Portunus</taxon>
    </lineage>
</organism>
<accession>A0A5B7HHS2</accession>
<name>A0A5B7HHS2_PORTR</name>
<dbReference type="AlphaFoldDB" id="A0A5B7HHS2"/>
<sequence>MGLDKGGFTVGNFREAILPKHAADNSGWMLSGASTFTLLGRCCRELAGSKQTNKMALRKNFFSPDSSSSDE</sequence>
<gene>
    <name evidence="1" type="ORF">E2C01_063067</name>
</gene>
<keyword evidence="2" id="KW-1185">Reference proteome</keyword>
<reference evidence="1 2" key="1">
    <citation type="submission" date="2019-05" db="EMBL/GenBank/DDBJ databases">
        <title>Another draft genome of Portunus trituberculatus and its Hox gene families provides insights of decapod evolution.</title>
        <authorList>
            <person name="Jeong J.-H."/>
            <person name="Song I."/>
            <person name="Kim S."/>
            <person name="Choi T."/>
            <person name="Kim D."/>
            <person name="Ryu S."/>
            <person name="Kim W."/>
        </authorList>
    </citation>
    <scope>NUCLEOTIDE SEQUENCE [LARGE SCALE GENOMIC DNA]</scope>
    <source>
        <tissue evidence="1">Muscle</tissue>
    </source>
</reference>
<dbReference type="EMBL" id="VSRR010028502">
    <property type="protein sequence ID" value="MPC68857.1"/>
    <property type="molecule type" value="Genomic_DNA"/>
</dbReference>